<organism evidence="1 2">
    <name type="scientific">Trifolium medium</name>
    <dbReference type="NCBI Taxonomy" id="97028"/>
    <lineage>
        <taxon>Eukaryota</taxon>
        <taxon>Viridiplantae</taxon>
        <taxon>Streptophyta</taxon>
        <taxon>Embryophyta</taxon>
        <taxon>Tracheophyta</taxon>
        <taxon>Spermatophyta</taxon>
        <taxon>Magnoliopsida</taxon>
        <taxon>eudicotyledons</taxon>
        <taxon>Gunneridae</taxon>
        <taxon>Pentapetalae</taxon>
        <taxon>rosids</taxon>
        <taxon>fabids</taxon>
        <taxon>Fabales</taxon>
        <taxon>Fabaceae</taxon>
        <taxon>Papilionoideae</taxon>
        <taxon>50 kb inversion clade</taxon>
        <taxon>NPAAA clade</taxon>
        <taxon>Hologalegina</taxon>
        <taxon>IRL clade</taxon>
        <taxon>Trifolieae</taxon>
        <taxon>Trifolium</taxon>
    </lineage>
</organism>
<feature type="non-terminal residue" evidence="1">
    <location>
        <position position="82"/>
    </location>
</feature>
<name>A0A392U7L6_9FABA</name>
<dbReference type="Proteomes" id="UP000265520">
    <property type="component" value="Unassembled WGS sequence"/>
</dbReference>
<proteinExistence type="predicted"/>
<feature type="non-terminal residue" evidence="1">
    <location>
        <position position="1"/>
    </location>
</feature>
<evidence type="ECO:0008006" key="3">
    <source>
        <dbReference type="Google" id="ProtNLM"/>
    </source>
</evidence>
<evidence type="ECO:0000313" key="2">
    <source>
        <dbReference type="Proteomes" id="UP000265520"/>
    </source>
</evidence>
<comment type="caution">
    <text evidence="1">The sequence shown here is derived from an EMBL/GenBank/DDBJ whole genome shotgun (WGS) entry which is preliminary data.</text>
</comment>
<reference evidence="1 2" key="1">
    <citation type="journal article" date="2018" name="Front. Plant Sci.">
        <title>Red Clover (Trifolium pratense) and Zigzag Clover (T. medium) - A Picture of Genomic Similarities and Differences.</title>
        <authorList>
            <person name="Dluhosova J."/>
            <person name="Istvanek J."/>
            <person name="Nedelnik J."/>
            <person name="Repkova J."/>
        </authorList>
    </citation>
    <scope>NUCLEOTIDE SEQUENCE [LARGE SCALE GENOMIC DNA]</scope>
    <source>
        <strain evidence="2">cv. 10/8</strain>
        <tissue evidence="1">Leaf</tissue>
    </source>
</reference>
<keyword evidence="2" id="KW-1185">Reference proteome</keyword>
<protein>
    <recommendedName>
        <fullName evidence="3">Retrovirus-related Pol polyprotein from transposon TNT 1-94</fullName>
    </recommendedName>
</protein>
<accession>A0A392U7L6</accession>
<sequence>IDESNSIGDPLPVNHHIDVILEGLPSEYSPVVSAIESRFDFLNLDEVEVLLLAHELCLNKYKKQTISDVASLHLTHSVNPQA</sequence>
<dbReference type="EMBL" id="LXQA010735617">
    <property type="protein sequence ID" value="MCI68376.1"/>
    <property type="molecule type" value="Genomic_DNA"/>
</dbReference>
<dbReference type="AlphaFoldDB" id="A0A392U7L6"/>
<evidence type="ECO:0000313" key="1">
    <source>
        <dbReference type="EMBL" id="MCI68376.1"/>
    </source>
</evidence>